<dbReference type="AlphaFoldDB" id="A0A7J5BQS1"/>
<evidence type="ECO:0000313" key="1">
    <source>
        <dbReference type="EMBL" id="KAB1656341.1"/>
    </source>
</evidence>
<gene>
    <name evidence="1" type="ORF">F8O01_10770</name>
</gene>
<reference evidence="1 2" key="1">
    <citation type="submission" date="2019-09" db="EMBL/GenBank/DDBJ databases">
        <title>Phylogeny of genus Pseudoclavibacter and closely related genus.</title>
        <authorList>
            <person name="Li Y."/>
        </authorList>
    </citation>
    <scope>NUCLEOTIDE SEQUENCE [LARGE SCALE GENOMIC DNA]</scope>
    <source>
        <strain evidence="1 2">DSM 23821</strain>
    </source>
</reference>
<dbReference type="Proteomes" id="UP000467240">
    <property type="component" value="Unassembled WGS sequence"/>
</dbReference>
<evidence type="ECO:0000313" key="2">
    <source>
        <dbReference type="Proteomes" id="UP000467240"/>
    </source>
</evidence>
<accession>A0A7J5BQS1</accession>
<sequence>MNTATMRHRQHGEGATVMGILTPEGDTLVAIGAVVQGLLESSGTSTFGELLDVLESGDDLALQFAARHRLTGRQVEIIDRNLRLLRRLPTRAEANLRRCPLCGAYDIVAGEVPVACRLTTGCQGITEAPPRAWRIPWDEVPSVERWSVPVEFPES</sequence>
<name>A0A7J5BQS1_9MICO</name>
<organism evidence="1 2">
    <name type="scientific">Pseudoclavibacter chungangensis</name>
    <dbReference type="NCBI Taxonomy" id="587635"/>
    <lineage>
        <taxon>Bacteria</taxon>
        <taxon>Bacillati</taxon>
        <taxon>Actinomycetota</taxon>
        <taxon>Actinomycetes</taxon>
        <taxon>Micrococcales</taxon>
        <taxon>Microbacteriaceae</taxon>
        <taxon>Pseudoclavibacter</taxon>
    </lineage>
</organism>
<dbReference type="EMBL" id="WBJZ01000012">
    <property type="protein sequence ID" value="KAB1656341.1"/>
    <property type="molecule type" value="Genomic_DNA"/>
</dbReference>
<dbReference type="RefSeq" id="WP_158040867.1">
    <property type="nucleotide sequence ID" value="NZ_JACCFV010000001.1"/>
</dbReference>
<comment type="caution">
    <text evidence="1">The sequence shown here is derived from an EMBL/GenBank/DDBJ whole genome shotgun (WGS) entry which is preliminary data.</text>
</comment>
<protein>
    <submittedName>
        <fullName evidence="1">Uncharacterized protein</fullName>
    </submittedName>
</protein>
<proteinExistence type="predicted"/>
<keyword evidence="2" id="KW-1185">Reference proteome</keyword>